<dbReference type="PANTHER" id="PTHR35535:SF1">
    <property type="entry name" value="HEAT SHOCK PROTEIN HSLJ"/>
    <property type="match status" value="1"/>
</dbReference>
<dbReference type="PANTHER" id="PTHR35535">
    <property type="entry name" value="HEAT SHOCK PROTEIN HSLJ"/>
    <property type="match status" value="1"/>
</dbReference>
<dbReference type="AlphaFoldDB" id="A0A2S6IQZ5"/>
<dbReference type="Gene3D" id="2.40.128.270">
    <property type="match status" value="1"/>
</dbReference>
<keyword evidence="3" id="KW-1185">Reference proteome</keyword>
<keyword evidence="2" id="KW-0346">Stress response</keyword>
<dbReference type="EMBL" id="PTJE01000001">
    <property type="protein sequence ID" value="PPK96591.1"/>
    <property type="molecule type" value="Genomic_DNA"/>
</dbReference>
<organism evidence="2 3">
    <name type="scientific">Nonlabens xylanidelens</name>
    <dbReference type="NCBI Taxonomy" id="191564"/>
    <lineage>
        <taxon>Bacteria</taxon>
        <taxon>Pseudomonadati</taxon>
        <taxon>Bacteroidota</taxon>
        <taxon>Flavobacteriia</taxon>
        <taxon>Flavobacteriales</taxon>
        <taxon>Flavobacteriaceae</taxon>
        <taxon>Nonlabens</taxon>
    </lineage>
</organism>
<reference evidence="2 3" key="1">
    <citation type="submission" date="2018-02" db="EMBL/GenBank/DDBJ databases">
        <title>Genomic Encyclopedia of Archaeal and Bacterial Type Strains, Phase II (KMG-II): from individual species to whole genera.</title>
        <authorList>
            <person name="Goeker M."/>
        </authorList>
    </citation>
    <scope>NUCLEOTIDE SEQUENCE [LARGE SCALE GENOMIC DNA]</scope>
    <source>
        <strain evidence="2 3">DSM 16809</strain>
    </source>
</reference>
<evidence type="ECO:0000313" key="2">
    <source>
        <dbReference type="EMBL" id="PPK96591.1"/>
    </source>
</evidence>
<dbReference type="PROSITE" id="PS51257">
    <property type="entry name" value="PROKAR_LIPOPROTEIN"/>
    <property type="match status" value="1"/>
</dbReference>
<proteinExistence type="predicted"/>
<accession>A0A2S6IQZ5</accession>
<dbReference type="Proteomes" id="UP000239002">
    <property type="component" value="Unassembled WGS sequence"/>
</dbReference>
<name>A0A2S6IQZ5_9FLAO</name>
<dbReference type="InterPro" id="IPR038670">
    <property type="entry name" value="HslJ-like_sf"/>
</dbReference>
<dbReference type="InterPro" id="IPR005184">
    <property type="entry name" value="DUF306_Meta_HslJ"/>
</dbReference>
<dbReference type="RefSeq" id="WP_104514140.1">
    <property type="nucleotide sequence ID" value="NZ_MQVW01000027.1"/>
</dbReference>
<evidence type="ECO:0000259" key="1">
    <source>
        <dbReference type="Pfam" id="PF03724"/>
    </source>
</evidence>
<protein>
    <submittedName>
        <fullName evidence="2">Heat shock protein HslJ</fullName>
    </submittedName>
</protein>
<dbReference type="Pfam" id="PF03724">
    <property type="entry name" value="META"/>
    <property type="match status" value="1"/>
</dbReference>
<sequence length="134" mass="14654">MKLTTAILVLMTLMVTSCKDIDAINGDYDITMVGSNDYSAHDITMTIEMGKENKISGKSACNGYFGTFKNPEDNQVEIGMMAGTKMYCKETAAVEKDYLNHLSLVTAVNKTKTGLDLLNKDGEVIIVAVKKETK</sequence>
<dbReference type="InterPro" id="IPR053147">
    <property type="entry name" value="Hsp_HslJ-like"/>
</dbReference>
<comment type="caution">
    <text evidence="2">The sequence shown here is derived from an EMBL/GenBank/DDBJ whole genome shotgun (WGS) entry which is preliminary data.</text>
</comment>
<gene>
    <name evidence="2" type="ORF">LY01_00414</name>
</gene>
<feature type="domain" description="DUF306" evidence="1">
    <location>
        <begin position="25"/>
        <end position="126"/>
    </location>
</feature>
<evidence type="ECO:0000313" key="3">
    <source>
        <dbReference type="Proteomes" id="UP000239002"/>
    </source>
</evidence>
<dbReference type="OrthoDB" id="880459at2"/>